<evidence type="ECO:0000256" key="7">
    <source>
        <dbReference type="SAM" id="MobiDB-lite"/>
    </source>
</evidence>
<comment type="similarity">
    <text evidence="2">Belongs to the REXO1/REXO3 family.</text>
</comment>
<dbReference type="InterPro" id="IPR012337">
    <property type="entry name" value="RNaseH-like_sf"/>
</dbReference>
<dbReference type="Gene3D" id="3.30.420.10">
    <property type="entry name" value="Ribonuclease H-like superfamily/Ribonuclease H"/>
    <property type="match status" value="1"/>
</dbReference>
<feature type="domain" description="Exonuclease" evidence="8">
    <location>
        <begin position="221"/>
        <end position="388"/>
    </location>
</feature>
<keyword evidence="3" id="KW-0540">Nuclease</keyword>
<proteinExistence type="inferred from homology"/>
<protein>
    <recommendedName>
        <fullName evidence="8">Exonuclease domain-containing protein</fullName>
    </recommendedName>
</protein>
<keyword evidence="5" id="KW-0269">Exonuclease</keyword>
<feature type="region of interest" description="Disordered" evidence="7">
    <location>
        <begin position="477"/>
        <end position="497"/>
    </location>
</feature>
<dbReference type="Pfam" id="PF00929">
    <property type="entry name" value="RNase_T"/>
    <property type="match status" value="1"/>
</dbReference>
<sequence>MNVKPPQVKRRRQRKKDKVTLPCGSFLISLNKPCQDIRLNLNELKEQLTIKDLRLLLLSWLADGARPSWIQLKRSHHIRRFVVVHAPGLNSSSFDIGWNQQHIFSKTANLSKTCSFMQQMPFSSGLFDEVISLKLTVKSHPVAEFCQCTISNSERQRRANARRANLKTTKMYTVEQCILSLDEMLEAGYPIHSSLSGHTNIPSNWVETYKKSDLDIQNNPRLIALDCEMCLTQIGLELARISLIDEDMNVIMDEMVQPSHPVIDYLTRYSGIREENLVGVTTSLQDIQQRLLDIIDQDTILVGHSLECDLKTLKLAHPNIIDTARLYHHRNGPPLRPSLKYLAARWLNRIIQSDDDTLTDDLVVGHDSCVDAAASMELVNLKLARGPDFGLYFSSTESIFSRLERCRPSRLGAIFETSGSSRHSPFTQHAKAVKRCDTEDQLVDEVIDAIGRYDFVWAGLHDHSWNQPMFDTRIQPPVSPTLTSEDSKANRYHPTPTHSPTSLSCLDAYVQKIWSNLPAGTVLVVIGATKIDDRVSRSPPLTPTSDSHELSLNSPMDALNHRAGICLLTLK</sequence>
<organism evidence="9 10">
    <name type="scientific">Umbelopsis ramanniana AG</name>
    <dbReference type="NCBI Taxonomy" id="1314678"/>
    <lineage>
        <taxon>Eukaryota</taxon>
        <taxon>Fungi</taxon>
        <taxon>Fungi incertae sedis</taxon>
        <taxon>Mucoromycota</taxon>
        <taxon>Mucoromycotina</taxon>
        <taxon>Umbelopsidomycetes</taxon>
        <taxon>Umbelopsidales</taxon>
        <taxon>Umbelopsidaceae</taxon>
        <taxon>Umbelopsis</taxon>
    </lineage>
</organism>
<comment type="caution">
    <text evidence="9">The sequence shown here is derived from an EMBL/GenBank/DDBJ whole genome shotgun (WGS) entry which is preliminary data.</text>
</comment>
<evidence type="ECO:0000256" key="6">
    <source>
        <dbReference type="ARBA" id="ARBA00023242"/>
    </source>
</evidence>
<dbReference type="PANTHER" id="PTHR12801">
    <property type="entry name" value="RNA EXONUCLEASE REXO1 / RECO3 FAMILY MEMBER-RELATED"/>
    <property type="match status" value="1"/>
</dbReference>
<dbReference type="PANTHER" id="PTHR12801:SF115">
    <property type="entry name" value="FI18136P1-RELATED"/>
    <property type="match status" value="1"/>
</dbReference>
<dbReference type="GO" id="GO:0004527">
    <property type="term" value="F:exonuclease activity"/>
    <property type="evidence" value="ECO:0007669"/>
    <property type="project" value="UniProtKB-KW"/>
</dbReference>
<accession>A0AAD5HE32</accession>
<dbReference type="SUPFAM" id="SSF53098">
    <property type="entry name" value="Ribonuclease H-like"/>
    <property type="match status" value="1"/>
</dbReference>
<evidence type="ECO:0000256" key="1">
    <source>
        <dbReference type="ARBA" id="ARBA00004123"/>
    </source>
</evidence>
<evidence type="ECO:0000256" key="5">
    <source>
        <dbReference type="ARBA" id="ARBA00022839"/>
    </source>
</evidence>
<dbReference type="AlphaFoldDB" id="A0AAD5HE32"/>
<keyword evidence="6" id="KW-0539">Nucleus</keyword>
<reference evidence="9" key="2">
    <citation type="journal article" date="2022" name="Proc. Natl. Acad. Sci. U.S.A.">
        <title>Diploid-dominant life cycles characterize the early evolution of Fungi.</title>
        <authorList>
            <person name="Amses K.R."/>
            <person name="Simmons D.R."/>
            <person name="Longcore J.E."/>
            <person name="Mondo S.J."/>
            <person name="Seto K."/>
            <person name="Jeronimo G.H."/>
            <person name="Bonds A.E."/>
            <person name="Quandt C.A."/>
            <person name="Davis W.J."/>
            <person name="Chang Y."/>
            <person name="Federici B.A."/>
            <person name="Kuo A."/>
            <person name="LaButti K."/>
            <person name="Pangilinan J."/>
            <person name="Andreopoulos W."/>
            <person name="Tritt A."/>
            <person name="Riley R."/>
            <person name="Hundley H."/>
            <person name="Johnson J."/>
            <person name="Lipzen A."/>
            <person name="Barry K."/>
            <person name="Lang B.F."/>
            <person name="Cuomo C.A."/>
            <person name="Buchler N.E."/>
            <person name="Grigoriev I.V."/>
            <person name="Spatafora J.W."/>
            <person name="Stajich J.E."/>
            <person name="James T.Y."/>
        </authorList>
    </citation>
    <scope>NUCLEOTIDE SEQUENCE</scope>
    <source>
        <strain evidence="9">AG</strain>
    </source>
</reference>
<dbReference type="InterPro" id="IPR047021">
    <property type="entry name" value="REXO1/3/4-like"/>
</dbReference>
<evidence type="ECO:0000256" key="2">
    <source>
        <dbReference type="ARBA" id="ARBA00006357"/>
    </source>
</evidence>
<evidence type="ECO:0000256" key="4">
    <source>
        <dbReference type="ARBA" id="ARBA00022801"/>
    </source>
</evidence>
<evidence type="ECO:0000256" key="3">
    <source>
        <dbReference type="ARBA" id="ARBA00022722"/>
    </source>
</evidence>
<dbReference type="GO" id="GO:0005634">
    <property type="term" value="C:nucleus"/>
    <property type="evidence" value="ECO:0007669"/>
    <property type="project" value="UniProtKB-SubCell"/>
</dbReference>
<dbReference type="InterPro" id="IPR013520">
    <property type="entry name" value="Ribonucl_H"/>
</dbReference>
<gene>
    <name evidence="9" type="ORF">K450DRAFT_211084</name>
</gene>
<evidence type="ECO:0000259" key="8">
    <source>
        <dbReference type="SMART" id="SM00479"/>
    </source>
</evidence>
<dbReference type="InterPro" id="IPR036397">
    <property type="entry name" value="RNaseH_sf"/>
</dbReference>
<dbReference type="CDD" id="cd06145">
    <property type="entry name" value="REX1_like"/>
    <property type="match status" value="1"/>
</dbReference>
<dbReference type="EMBL" id="MU620926">
    <property type="protein sequence ID" value="KAI8578763.1"/>
    <property type="molecule type" value="Genomic_DNA"/>
</dbReference>
<keyword evidence="10" id="KW-1185">Reference proteome</keyword>
<keyword evidence="4" id="KW-0378">Hydrolase</keyword>
<reference evidence="9" key="1">
    <citation type="submission" date="2021-06" db="EMBL/GenBank/DDBJ databases">
        <authorList>
            <consortium name="DOE Joint Genome Institute"/>
            <person name="Mondo S.J."/>
            <person name="Amses K.R."/>
            <person name="Simmons D.R."/>
            <person name="Longcore J.E."/>
            <person name="Seto K."/>
            <person name="Alves G.H."/>
            <person name="Bonds A.E."/>
            <person name="Quandt C.A."/>
            <person name="Davis W.J."/>
            <person name="Chang Y."/>
            <person name="Letcher P.M."/>
            <person name="Powell M.J."/>
            <person name="Kuo A."/>
            <person name="Labutti K."/>
            <person name="Pangilinan J."/>
            <person name="Andreopoulos W."/>
            <person name="Tritt A."/>
            <person name="Riley R."/>
            <person name="Hundley H."/>
            <person name="Johnson J."/>
            <person name="Lipzen A."/>
            <person name="Barry K."/>
            <person name="Berbee M.L."/>
            <person name="Buchler N.E."/>
            <person name="Grigoriev I.V."/>
            <person name="Spatafora J.W."/>
            <person name="Stajich J.E."/>
            <person name="James T.Y."/>
        </authorList>
    </citation>
    <scope>NUCLEOTIDE SEQUENCE</scope>
    <source>
        <strain evidence="9">AG</strain>
    </source>
</reference>
<dbReference type="GO" id="GO:0010629">
    <property type="term" value="P:negative regulation of gene expression"/>
    <property type="evidence" value="ECO:0007669"/>
    <property type="project" value="UniProtKB-ARBA"/>
</dbReference>
<dbReference type="FunFam" id="3.30.420.10:FF:000031">
    <property type="entry name" value="RNA exonuclease 1"/>
    <property type="match status" value="1"/>
</dbReference>
<dbReference type="GeneID" id="75910143"/>
<dbReference type="InterPro" id="IPR034922">
    <property type="entry name" value="REX1-like_exo"/>
</dbReference>
<dbReference type="SMART" id="SM00479">
    <property type="entry name" value="EXOIII"/>
    <property type="match status" value="1"/>
</dbReference>
<dbReference type="GO" id="GO:0003676">
    <property type="term" value="F:nucleic acid binding"/>
    <property type="evidence" value="ECO:0007669"/>
    <property type="project" value="InterPro"/>
</dbReference>
<dbReference type="Proteomes" id="UP001206595">
    <property type="component" value="Unassembled WGS sequence"/>
</dbReference>
<dbReference type="RefSeq" id="XP_051443767.1">
    <property type="nucleotide sequence ID" value="XM_051584793.1"/>
</dbReference>
<name>A0AAD5HE32_UMBRA</name>
<comment type="subcellular location">
    <subcellularLocation>
        <location evidence="1">Nucleus</location>
    </subcellularLocation>
</comment>
<evidence type="ECO:0000313" key="10">
    <source>
        <dbReference type="Proteomes" id="UP001206595"/>
    </source>
</evidence>
<evidence type="ECO:0000313" key="9">
    <source>
        <dbReference type="EMBL" id="KAI8578763.1"/>
    </source>
</evidence>